<gene>
    <name evidence="1" type="ORF">SAMN05660862_1904</name>
</gene>
<dbReference type="AlphaFoldDB" id="A0A1X7JNM6"/>
<reference evidence="1 2" key="1">
    <citation type="submission" date="2017-04" db="EMBL/GenBank/DDBJ databases">
        <authorList>
            <person name="Afonso C.L."/>
            <person name="Miller P.J."/>
            <person name="Scott M.A."/>
            <person name="Spackman E."/>
            <person name="Goraichik I."/>
            <person name="Dimitrov K.M."/>
            <person name="Suarez D.L."/>
            <person name="Swayne D.E."/>
        </authorList>
    </citation>
    <scope>NUCLEOTIDE SEQUENCE [LARGE SCALE GENOMIC DNA]</scope>
    <source>
        <strain evidence="1 2">DSM 22418</strain>
    </source>
</reference>
<keyword evidence="2" id="KW-1185">Reference proteome</keyword>
<evidence type="ECO:0000313" key="2">
    <source>
        <dbReference type="Proteomes" id="UP000192980"/>
    </source>
</evidence>
<dbReference type="OrthoDB" id="707692at2"/>
<accession>A0A1X7JNM6</accession>
<evidence type="ECO:0000313" key="1">
    <source>
        <dbReference type="EMBL" id="SMG29266.1"/>
    </source>
</evidence>
<proteinExistence type="predicted"/>
<name>A0A1X7JNM6_9SPHI</name>
<dbReference type="STRING" id="561061.SAMN05660862_1904"/>
<sequence length="220" mass="26174">MVWEIDGFEVEILLQAEEGIRIARWDETVKQVYVQATLPQQEAIWSIRRLCEGDRGTTEESLYDTLELFDRSWPVKIERQKIRPYIDKNIVHCYVLKGPLTARQRVSLQEELLRSTMLRFVGVWEERLNVLISEIGFRKLKTKPFSVCLRKSGITFDKNLHRLKLEVLEYSVFNALSTYVNLEENVYLSLRDRWFLAYKNCDRILNYEYRFSDSNNSAFT</sequence>
<dbReference type="EMBL" id="FXAU01000003">
    <property type="protein sequence ID" value="SMG29266.1"/>
    <property type="molecule type" value="Genomic_DNA"/>
</dbReference>
<dbReference type="RefSeq" id="WP_085472662.1">
    <property type="nucleotide sequence ID" value="NZ_CP038029.1"/>
</dbReference>
<protein>
    <submittedName>
        <fullName evidence="1">Uncharacterized protein</fullName>
    </submittedName>
</protein>
<organism evidence="1 2">
    <name type="scientific">Sphingobacterium psychroaquaticum</name>
    <dbReference type="NCBI Taxonomy" id="561061"/>
    <lineage>
        <taxon>Bacteria</taxon>
        <taxon>Pseudomonadati</taxon>
        <taxon>Bacteroidota</taxon>
        <taxon>Sphingobacteriia</taxon>
        <taxon>Sphingobacteriales</taxon>
        <taxon>Sphingobacteriaceae</taxon>
        <taxon>Sphingobacterium</taxon>
    </lineage>
</organism>
<dbReference type="Proteomes" id="UP000192980">
    <property type="component" value="Unassembled WGS sequence"/>
</dbReference>